<sequence>MMEVRRGCCSCPLLSTVCVRMVRACTWAVLLGVVVVMGVVSAAGEGQDTPQDRERRAPSGFLGMRGKKDASTALDDNTAASEYSSLPDPYPLYGLRDNNLPMLFAVPWKTKKAPSGFLGMRGKKSDEEVFSDATADNDLEILLKRAPSGFLGMRGKKAPSGFLGMRGKKAPSGFLGMRGKKYYDDDSDMDAYIQALTAVVDGQQQQKRAPSGFLGMRGKKAYYSENPDEEISMTGVDKRTPSGFLGMRG</sequence>
<dbReference type="AlphaFoldDB" id="B3TZ51"/>
<dbReference type="RefSeq" id="XP_042203382.1">
    <property type="nucleotide sequence ID" value="XM_042347448.1"/>
</dbReference>
<feature type="region of interest" description="Disordered" evidence="1">
    <location>
        <begin position="44"/>
        <end position="68"/>
    </location>
</feature>
<dbReference type="OrthoDB" id="5919137at2759"/>
<reference evidence="2" key="1">
    <citation type="journal article" date="2008" name="Peptides">
        <title>Identification and cardiotropic actions of brain/gut-derived tachykinin-related peptides (TRPs) from the American lobster Homarus americanus.</title>
        <authorList>
            <person name="Christie A.E."/>
            <person name="Cashman C.R."/>
            <person name="Stevens J.S."/>
            <person name="Smith C.M."/>
            <person name="Beale K.M."/>
            <person name="Stemmler E.A."/>
            <person name="Greenwood S.J."/>
            <person name="Towle D.W."/>
            <person name="Dickinson P.S."/>
        </authorList>
    </citation>
    <scope>NUCLEOTIDE SEQUENCE</scope>
</reference>
<name>B3TZ51_HOMAM</name>
<protein>
    <submittedName>
        <fullName evidence="2">Preprotachykinin</fullName>
    </submittedName>
</protein>
<dbReference type="KEGG" id="hame:121853380"/>
<evidence type="ECO:0000256" key="1">
    <source>
        <dbReference type="SAM" id="MobiDB-lite"/>
    </source>
</evidence>
<organism evidence="2">
    <name type="scientific">Homarus americanus</name>
    <name type="common">American lobster</name>
    <dbReference type="NCBI Taxonomy" id="6706"/>
    <lineage>
        <taxon>Eukaryota</taxon>
        <taxon>Metazoa</taxon>
        <taxon>Ecdysozoa</taxon>
        <taxon>Arthropoda</taxon>
        <taxon>Crustacea</taxon>
        <taxon>Multicrustacea</taxon>
        <taxon>Malacostraca</taxon>
        <taxon>Eumalacostraca</taxon>
        <taxon>Eucarida</taxon>
        <taxon>Decapoda</taxon>
        <taxon>Pleocyemata</taxon>
        <taxon>Astacidea</taxon>
        <taxon>Nephropoidea</taxon>
        <taxon>Nephropidae</taxon>
        <taxon>Homarus</taxon>
    </lineage>
</organism>
<proteinExistence type="evidence at transcript level"/>
<evidence type="ECO:0000313" key="2">
    <source>
        <dbReference type="EMBL" id="ACB41786.1"/>
    </source>
</evidence>
<accession>B3TZ51</accession>
<dbReference type="GeneID" id="121853380"/>
<dbReference type="EMBL" id="EU408472">
    <property type="protein sequence ID" value="ACB41786.1"/>
    <property type="molecule type" value="mRNA"/>
</dbReference>